<dbReference type="InterPro" id="IPR027417">
    <property type="entry name" value="P-loop_NTPase"/>
</dbReference>
<gene>
    <name evidence="1" type="ORF">LCGC14_1393610</name>
</gene>
<evidence type="ECO:0000313" key="1">
    <source>
        <dbReference type="EMBL" id="KKM75109.1"/>
    </source>
</evidence>
<reference evidence="1" key="1">
    <citation type="journal article" date="2015" name="Nature">
        <title>Complex archaea that bridge the gap between prokaryotes and eukaryotes.</title>
        <authorList>
            <person name="Spang A."/>
            <person name="Saw J.H."/>
            <person name="Jorgensen S.L."/>
            <person name="Zaremba-Niedzwiedzka K."/>
            <person name="Martijn J."/>
            <person name="Lind A.E."/>
            <person name="van Eijk R."/>
            <person name="Schleper C."/>
            <person name="Guy L."/>
            <person name="Ettema T.J."/>
        </authorList>
    </citation>
    <scope>NUCLEOTIDE SEQUENCE</scope>
</reference>
<protein>
    <submittedName>
        <fullName evidence="1">Uncharacterized protein</fullName>
    </submittedName>
</protein>
<dbReference type="EMBL" id="LAZR01009032">
    <property type="protein sequence ID" value="KKM75109.1"/>
    <property type="molecule type" value="Genomic_DNA"/>
</dbReference>
<comment type="caution">
    <text evidence="1">The sequence shown here is derived from an EMBL/GenBank/DDBJ whole genome shotgun (WGS) entry which is preliminary data.</text>
</comment>
<proteinExistence type="predicted"/>
<accession>A0A0F9JZ79</accession>
<organism evidence="1">
    <name type="scientific">marine sediment metagenome</name>
    <dbReference type="NCBI Taxonomy" id="412755"/>
    <lineage>
        <taxon>unclassified sequences</taxon>
        <taxon>metagenomes</taxon>
        <taxon>ecological metagenomes</taxon>
    </lineage>
</organism>
<sequence length="139" mass="16085">MIFAGNIVKIKNKENYEGQIGTVLAFTGASFKEIISAVNDLKNSMIPIDNFLYHCMAIFKLKPKLILMNEPFMNIRGEILEKWLKVLTTLAKLHKIAILLETHPTISSFYADCQYLIRHKIVEIIEKVHVRHQQKDLFT</sequence>
<name>A0A0F9JZ79_9ZZZZ</name>
<dbReference type="AlphaFoldDB" id="A0A0F9JZ79"/>
<dbReference type="SUPFAM" id="SSF52540">
    <property type="entry name" value="P-loop containing nucleoside triphosphate hydrolases"/>
    <property type="match status" value="1"/>
</dbReference>